<dbReference type="Proteomes" id="UP000051861">
    <property type="component" value="Unassembled WGS sequence"/>
</dbReference>
<dbReference type="PROSITE" id="PS50850">
    <property type="entry name" value="MFS"/>
    <property type="match status" value="1"/>
</dbReference>
<feature type="transmembrane region" description="Helical" evidence="6">
    <location>
        <begin position="206"/>
        <end position="230"/>
    </location>
</feature>
<feature type="transmembrane region" description="Helical" evidence="6">
    <location>
        <begin position="80"/>
        <end position="98"/>
    </location>
</feature>
<keyword evidence="4 6" id="KW-1133">Transmembrane helix</keyword>
<feature type="transmembrane region" description="Helical" evidence="6">
    <location>
        <begin position="104"/>
        <end position="126"/>
    </location>
</feature>
<proteinExistence type="predicted"/>
<gene>
    <name evidence="8" type="ORF">AMJ44_04380</name>
</gene>
<dbReference type="SUPFAM" id="SSF103473">
    <property type="entry name" value="MFS general substrate transporter"/>
    <property type="match status" value="1"/>
</dbReference>
<evidence type="ECO:0000256" key="6">
    <source>
        <dbReference type="SAM" id="Phobius"/>
    </source>
</evidence>
<dbReference type="InterPro" id="IPR036259">
    <property type="entry name" value="MFS_trans_sf"/>
</dbReference>
<evidence type="ECO:0000256" key="4">
    <source>
        <dbReference type="ARBA" id="ARBA00022989"/>
    </source>
</evidence>
<name>A0A0S7Y3G5_UNCSA</name>
<evidence type="ECO:0000259" key="7">
    <source>
        <dbReference type="PROSITE" id="PS50850"/>
    </source>
</evidence>
<organism evidence="8 9">
    <name type="scientific">candidate division WOR-1 bacterium DG_54_3</name>
    <dbReference type="NCBI Taxonomy" id="1703775"/>
    <lineage>
        <taxon>Bacteria</taxon>
        <taxon>Bacillati</taxon>
        <taxon>Saganbacteria</taxon>
    </lineage>
</organism>
<evidence type="ECO:0000313" key="8">
    <source>
        <dbReference type="EMBL" id="KPJ69222.1"/>
    </source>
</evidence>
<evidence type="ECO:0000256" key="3">
    <source>
        <dbReference type="ARBA" id="ARBA00022692"/>
    </source>
</evidence>
<feature type="transmembrane region" description="Helical" evidence="6">
    <location>
        <begin position="277"/>
        <end position="295"/>
    </location>
</feature>
<dbReference type="PANTHER" id="PTHR43124">
    <property type="entry name" value="PURINE EFFLUX PUMP PBUE"/>
    <property type="match status" value="1"/>
</dbReference>
<dbReference type="PANTHER" id="PTHR43124:SF3">
    <property type="entry name" value="CHLORAMPHENICOL EFFLUX PUMP RV0191"/>
    <property type="match status" value="1"/>
</dbReference>
<dbReference type="AlphaFoldDB" id="A0A0S7Y3G5"/>
<feature type="transmembrane region" description="Helical" evidence="6">
    <location>
        <begin position="52"/>
        <end position="73"/>
    </location>
</feature>
<dbReference type="Pfam" id="PF07690">
    <property type="entry name" value="MFS_1"/>
    <property type="match status" value="1"/>
</dbReference>
<dbReference type="GO" id="GO:0005886">
    <property type="term" value="C:plasma membrane"/>
    <property type="evidence" value="ECO:0007669"/>
    <property type="project" value="UniProtKB-SubCell"/>
</dbReference>
<comment type="caution">
    <text evidence="8">The sequence shown here is derived from an EMBL/GenBank/DDBJ whole genome shotgun (WGS) entry which is preliminary data.</text>
</comment>
<dbReference type="InterPro" id="IPR011701">
    <property type="entry name" value="MFS"/>
</dbReference>
<dbReference type="InterPro" id="IPR020846">
    <property type="entry name" value="MFS_dom"/>
</dbReference>
<keyword evidence="3 6" id="KW-0812">Transmembrane</keyword>
<feature type="domain" description="Major facilitator superfamily (MFS) profile" evidence="7">
    <location>
        <begin position="14"/>
        <end position="390"/>
    </location>
</feature>
<sequence length="390" mass="41044">MNESAAPLSSQAGSLLLLTGIFFLNFISRIILAPLMSTIEKDLGIGHGEAGSLFLLISLGYFAALMGSGFLSSRLSHRKTIIFSSMALGAALAAVSLGHTMWGIRIGLILLGMAAGLYLPSGISTLTSLVSQRDWGKAIAIHELAPNLSFVVAPLLSEALLRWFSWRYILALLGITSVSVGLAFARFGKGGEFPGESPRPATLRILFAEPSFWIMVALFTLGIGGSLGIYTMLPLYLVTERGIVRSWANYLVAISRISSLGMLFLAGIATDRLGPKAALRGVFLATGLITLLLGVVPGSWIVLIVFLQPMIAVCFFSPGFAALSRIGAPGVRNISVSFTIPAAFLLGGGAIPAGIGVLGEAASFDLGVSMVGGMIMGGFILLRYLKFPDE</sequence>
<evidence type="ECO:0000256" key="1">
    <source>
        <dbReference type="ARBA" id="ARBA00004651"/>
    </source>
</evidence>
<dbReference type="EMBL" id="LIZX01000029">
    <property type="protein sequence ID" value="KPJ69222.1"/>
    <property type="molecule type" value="Genomic_DNA"/>
</dbReference>
<evidence type="ECO:0000256" key="2">
    <source>
        <dbReference type="ARBA" id="ARBA00022475"/>
    </source>
</evidence>
<comment type="subcellular location">
    <subcellularLocation>
        <location evidence="1">Cell membrane</location>
        <topology evidence="1">Multi-pass membrane protein</topology>
    </subcellularLocation>
</comment>
<dbReference type="Gene3D" id="1.20.1250.20">
    <property type="entry name" value="MFS general substrate transporter like domains"/>
    <property type="match status" value="2"/>
</dbReference>
<protein>
    <submittedName>
        <fullName evidence="8">Protein NarK</fullName>
    </submittedName>
</protein>
<feature type="transmembrane region" description="Helical" evidence="6">
    <location>
        <begin position="250"/>
        <end position="270"/>
    </location>
</feature>
<feature type="transmembrane region" description="Helical" evidence="6">
    <location>
        <begin position="364"/>
        <end position="385"/>
    </location>
</feature>
<evidence type="ECO:0000313" key="9">
    <source>
        <dbReference type="Proteomes" id="UP000051861"/>
    </source>
</evidence>
<feature type="transmembrane region" description="Helical" evidence="6">
    <location>
        <begin position="335"/>
        <end position="358"/>
    </location>
</feature>
<keyword evidence="2" id="KW-1003">Cell membrane</keyword>
<evidence type="ECO:0000256" key="5">
    <source>
        <dbReference type="ARBA" id="ARBA00023136"/>
    </source>
</evidence>
<reference evidence="8 9" key="1">
    <citation type="journal article" date="2015" name="Microbiome">
        <title>Genomic resolution of linkages in carbon, nitrogen, and sulfur cycling among widespread estuary sediment bacteria.</title>
        <authorList>
            <person name="Baker B.J."/>
            <person name="Lazar C.S."/>
            <person name="Teske A.P."/>
            <person name="Dick G.J."/>
        </authorList>
    </citation>
    <scope>NUCLEOTIDE SEQUENCE [LARGE SCALE GENOMIC DNA]</scope>
    <source>
        <strain evidence="8">DG_54_3</strain>
    </source>
</reference>
<feature type="transmembrane region" description="Helical" evidence="6">
    <location>
        <begin position="168"/>
        <end position="185"/>
    </location>
</feature>
<accession>A0A0S7Y3G5</accession>
<dbReference type="GO" id="GO:0022857">
    <property type="term" value="F:transmembrane transporter activity"/>
    <property type="evidence" value="ECO:0007669"/>
    <property type="project" value="InterPro"/>
</dbReference>
<dbReference type="InterPro" id="IPR050189">
    <property type="entry name" value="MFS_Efflux_Transporters"/>
</dbReference>
<keyword evidence="5 6" id="KW-0472">Membrane</keyword>
<feature type="transmembrane region" description="Helical" evidence="6">
    <location>
        <begin position="12"/>
        <end position="32"/>
    </location>
</feature>